<dbReference type="EMBL" id="JACTVJ010000077">
    <property type="protein sequence ID" value="MBC9719732.1"/>
    <property type="molecule type" value="Genomic_DNA"/>
</dbReference>
<dbReference type="PANTHER" id="PTHR33217">
    <property type="entry name" value="TRANSPOSASE FOR INSERTION SEQUENCE ELEMENT IS1081"/>
    <property type="match status" value="1"/>
</dbReference>
<keyword evidence="6" id="KW-0814">Transposable element</keyword>
<evidence type="ECO:0000313" key="9">
    <source>
        <dbReference type="Proteomes" id="UP000642284"/>
    </source>
</evidence>
<evidence type="ECO:0000256" key="6">
    <source>
        <dbReference type="RuleBase" id="RU365089"/>
    </source>
</evidence>
<accession>A0ABR7SXN4</accession>
<dbReference type="PANTHER" id="PTHR33217:SF8">
    <property type="entry name" value="MUTATOR FAMILY TRANSPOSASE"/>
    <property type="match status" value="1"/>
</dbReference>
<gene>
    <name evidence="8" type="ORF">H9Y04_45515</name>
</gene>
<feature type="region of interest" description="Disordered" evidence="7">
    <location>
        <begin position="150"/>
        <end position="191"/>
    </location>
</feature>
<keyword evidence="3 6" id="KW-0815">Transposition</keyword>
<evidence type="ECO:0000256" key="5">
    <source>
        <dbReference type="ARBA" id="ARBA00023172"/>
    </source>
</evidence>
<evidence type="ECO:0000313" key="8">
    <source>
        <dbReference type="EMBL" id="MBC9719732.1"/>
    </source>
</evidence>
<evidence type="ECO:0000256" key="1">
    <source>
        <dbReference type="ARBA" id="ARBA00002190"/>
    </source>
</evidence>
<organism evidence="8 9">
    <name type="scientific">Streptomyces polyasparticus</name>
    <dbReference type="NCBI Taxonomy" id="2767826"/>
    <lineage>
        <taxon>Bacteria</taxon>
        <taxon>Bacillati</taxon>
        <taxon>Actinomycetota</taxon>
        <taxon>Actinomycetes</taxon>
        <taxon>Kitasatosporales</taxon>
        <taxon>Streptomycetaceae</taxon>
        <taxon>Streptomyces</taxon>
    </lineage>
</organism>
<comment type="caution">
    <text evidence="8">The sequence shown here is derived from an EMBL/GenBank/DDBJ whole genome shotgun (WGS) entry which is preliminary data.</text>
</comment>
<keyword evidence="9" id="KW-1185">Reference proteome</keyword>
<feature type="compositionally biased region" description="Low complexity" evidence="7">
    <location>
        <begin position="155"/>
        <end position="165"/>
    </location>
</feature>
<feature type="region of interest" description="Disordered" evidence="7">
    <location>
        <begin position="75"/>
        <end position="96"/>
    </location>
</feature>
<keyword evidence="4 6" id="KW-0238">DNA-binding</keyword>
<comment type="similarity">
    <text evidence="2 6">Belongs to the transposase mutator family.</text>
</comment>
<evidence type="ECO:0000256" key="2">
    <source>
        <dbReference type="ARBA" id="ARBA00010961"/>
    </source>
</evidence>
<keyword evidence="5 6" id="KW-0233">DNA recombination</keyword>
<proteinExistence type="inferred from homology"/>
<reference evidence="8 9" key="1">
    <citation type="submission" date="2020-08" db="EMBL/GenBank/DDBJ databases">
        <title>Genemic of Streptomyces polyaspartic.</title>
        <authorList>
            <person name="Liu W."/>
        </authorList>
    </citation>
    <scope>NUCLEOTIDE SEQUENCE [LARGE SCALE GENOMIC DNA]</scope>
    <source>
        <strain evidence="8 9">TRM66268-LWL</strain>
    </source>
</reference>
<dbReference type="Pfam" id="PF00872">
    <property type="entry name" value="Transposase_mut"/>
    <property type="match status" value="1"/>
</dbReference>
<comment type="function">
    <text evidence="1 6">Required for the transposition of the insertion element.</text>
</comment>
<evidence type="ECO:0000256" key="4">
    <source>
        <dbReference type="ARBA" id="ARBA00023125"/>
    </source>
</evidence>
<sequence length="191" mass="20698">MGNRDERPRDGGEIVRTGAELARLSKQDQELAQNLVERARSEGLNLVGEDGLLKGLVKLVLEGALEAEMSDHLGYERGDRAGQGSGNSRNGSSRKRVLTDVGAVDIEVPKDRAGSFEPAIVPKHQRRVEGFDEAILSLYAKGLTTGEIQPIWPRSTTSTSYETSSRGPPTRSPKSWMPGGTGRRTVPMQSS</sequence>
<name>A0ABR7SXN4_9ACTN</name>
<evidence type="ECO:0000256" key="3">
    <source>
        <dbReference type="ARBA" id="ARBA00022578"/>
    </source>
</evidence>
<dbReference type="InterPro" id="IPR001207">
    <property type="entry name" value="Transposase_mutator"/>
</dbReference>
<evidence type="ECO:0000256" key="7">
    <source>
        <dbReference type="SAM" id="MobiDB-lite"/>
    </source>
</evidence>
<protein>
    <recommendedName>
        <fullName evidence="6">Mutator family transposase</fullName>
    </recommendedName>
</protein>
<dbReference type="Proteomes" id="UP000642284">
    <property type="component" value="Unassembled WGS sequence"/>
</dbReference>